<evidence type="ECO:0000313" key="1">
    <source>
        <dbReference type="EMBL" id="CCO07197.1"/>
    </source>
</evidence>
<dbReference type="EMBL" id="CAOS01000003">
    <property type="protein sequence ID" value="CCO07197.1"/>
    <property type="molecule type" value="Genomic_DNA"/>
</dbReference>
<dbReference type="Proteomes" id="UP000009315">
    <property type="component" value="Unassembled WGS sequence"/>
</dbReference>
<proteinExistence type="predicted"/>
<dbReference type="STRING" id="1121428.DESHY_110141"/>
<protein>
    <submittedName>
        <fullName evidence="1">Uncharacterized protein</fullName>
    </submittedName>
</protein>
<dbReference type="AlphaFoldDB" id="K8DX93"/>
<accession>K8DX93</accession>
<comment type="caution">
    <text evidence="1">The sequence shown here is derived from an EMBL/GenBank/DDBJ whole genome shotgun (WGS) entry which is preliminary data.</text>
</comment>
<gene>
    <name evidence="1" type="ORF">DESHY_110141</name>
</gene>
<keyword evidence="2" id="KW-1185">Reference proteome</keyword>
<name>K8DX93_9FIRM</name>
<organism evidence="1 2">
    <name type="scientific">Desulforamulus hydrothermalis Lam5 = DSM 18033</name>
    <dbReference type="NCBI Taxonomy" id="1121428"/>
    <lineage>
        <taxon>Bacteria</taxon>
        <taxon>Bacillati</taxon>
        <taxon>Bacillota</taxon>
        <taxon>Clostridia</taxon>
        <taxon>Eubacteriales</taxon>
        <taxon>Peptococcaceae</taxon>
        <taxon>Desulforamulus</taxon>
    </lineage>
</organism>
<sequence length="78" mass="9515">MFVDTLTDPLQWDQFFVDRYTMYNQGAGRKSMQQVEIYRSQDIIHKITTLRKLNKRLRGGSIIVFYQSTWFRQRLYTD</sequence>
<reference evidence="1 2" key="1">
    <citation type="journal article" date="2013" name="Genome Announc.">
        <title>Genome Sequence of the Sulfate-Reducing Bacterium Desulfotomaculum hydrothermale Lam5(T).</title>
        <authorList>
            <person name="Amin O."/>
            <person name="Fardeau M.L."/>
            <person name="Valette O."/>
            <person name="Hirschler-Rea A."/>
            <person name="Barbe V."/>
            <person name="Medigue C."/>
            <person name="Vacherie B."/>
            <person name="Ollivier B."/>
            <person name="Bertin P.N."/>
            <person name="Dolla A."/>
        </authorList>
    </citation>
    <scope>NUCLEOTIDE SEQUENCE [LARGE SCALE GENOMIC DNA]</scope>
    <source>
        <strain evidence="2">Lam5 / DSM 18033</strain>
    </source>
</reference>
<evidence type="ECO:0000313" key="2">
    <source>
        <dbReference type="Proteomes" id="UP000009315"/>
    </source>
</evidence>